<accession>A0ABW3LSH5</accession>
<keyword evidence="3" id="KW-1185">Reference proteome</keyword>
<comment type="caution">
    <text evidence="2">The sequence shown here is derived from an EMBL/GenBank/DDBJ whole genome shotgun (WGS) entry which is preliminary data.</text>
</comment>
<sequence length="363" mass="39127">MAAGVVLLVLGGAFATGATPAQEPSPPAASTDAAPVVDMEAVVVTGVQPGPGMWRATRGGHTLYILGTQSPLPRGMSWDADEARDVLGQAGAVLGSPGVTINADMGFFRVLTLAPSALKAMKNPDGRTLDQVLPPEIYARWSVLKQRYLGRDRGVEKKRPLIAVYELYKAALERNGLREGGVVGPVIDKALKERDLERTSTLLALKIDDPRQAIADFRKEELKPQDLACFNGTLDIIERDLPQIMARANAWAVGDLDALRTMPSGRNQLLACLSAWTQTETARKRGLVDIDVRVRDSWMSAVDKAVAAHPVSFATLSIDELLRGDGGYLAELRQRGYRVQAPDEYGYEDGIEEAADAIAPSSL</sequence>
<evidence type="ECO:0000256" key="1">
    <source>
        <dbReference type="SAM" id="SignalP"/>
    </source>
</evidence>
<organism evidence="2 3">
    <name type="scientific">Pseudoxanthomonas kaohsiungensis</name>
    <dbReference type="NCBI Taxonomy" id="283923"/>
    <lineage>
        <taxon>Bacteria</taxon>
        <taxon>Pseudomonadati</taxon>
        <taxon>Pseudomonadota</taxon>
        <taxon>Gammaproteobacteria</taxon>
        <taxon>Lysobacterales</taxon>
        <taxon>Lysobacteraceae</taxon>
        <taxon>Pseudoxanthomonas</taxon>
    </lineage>
</organism>
<dbReference type="Proteomes" id="UP001597033">
    <property type="component" value="Unassembled WGS sequence"/>
</dbReference>
<gene>
    <name evidence="2" type="ORF">ACFQ2N_03395</name>
</gene>
<dbReference type="RefSeq" id="WP_162378438.1">
    <property type="nucleotide sequence ID" value="NZ_JBHTKN010000001.1"/>
</dbReference>
<dbReference type="Pfam" id="PF01963">
    <property type="entry name" value="TraB_PrgY_gumN"/>
    <property type="match status" value="1"/>
</dbReference>
<feature type="signal peptide" evidence="1">
    <location>
        <begin position="1"/>
        <end position="21"/>
    </location>
</feature>
<dbReference type="EMBL" id="JBHTKN010000001">
    <property type="protein sequence ID" value="MFD1041393.1"/>
    <property type="molecule type" value="Genomic_DNA"/>
</dbReference>
<proteinExistence type="predicted"/>
<dbReference type="CDD" id="cd14788">
    <property type="entry name" value="GumN"/>
    <property type="match status" value="1"/>
</dbReference>
<reference evidence="3" key="1">
    <citation type="journal article" date="2019" name="Int. J. Syst. Evol. Microbiol.">
        <title>The Global Catalogue of Microorganisms (GCM) 10K type strain sequencing project: providing services to taxonomists for standard genome sequencing and annotation.</title>
        <authorList>
            <consortium name="The Broad Institute Genomics Platform"/>
            <consortium name="The Broad Institute Genome Sequencing Center for Infectious Disease"/>
            <person name="Wu L."/>
            <person name="Ma J."/>
        </authorList>
    </citation>
    <scope>NUCLEOTIDE SEQUENCE [LARGE SCALE GENOMIC DNA]</scope>
    <source>
        <strain evidence="3">CCUG 55854</strain>
    </source>
</reference>
<evidence type="ECO:0000313" key="3">
    <source>
        <dbReference type="Proteomes" id="UP001597033"/>
    </source>
</evidence>
<protein>
    <submittedName>
        <fullName evidence="2">TraB/GumN family protein</fullName>
    </submittedName>
</protein>
<name>A0ABW3LSH5_9GAMM</name>
<dbReference type="InterPro" id="IPR002816">
    <property type="entry name" value="TraB/PrgY/GumN_fam"/>
</dbReference>
<keyword evidence="1" id="KW-0732">Signal</keyword>
<feature type="chain" id="PRO_5046479423" evidence="1">
    <location>
        <begin position="22"/>
        <end position="363"/>
    </location>
</feature>
<evidence type="ECO:0000313" key="2">
    <source>
        <dbReference type="EMBL" id="MFD1041393.1"/>
    </source>
</evidence>